<keyword evidence="6" id="KW-1185">Reference proteome</keyword>
<keyword evidence="2" id="KW-0812">Transmembrane</keyword>
<evidence type="ECO:0000313" key="5">
    <source>
        <dbReference type="EMBL" id="MDS0297956.1"/>
    </source>
</evidence>
<dbReference type="InterPro" id="IPR051319">
    <property type="entry name" value="Oligoribo/pAp-PDE_c-di-AMP_PDE"/>
</dbReference>
<feature type="domain" description="DHHA1" evidence="4">
    <location>
        <begin position="283"/>
        <end position="366"/>
    </location>
</feature>
<accession>A0ABU2GAX4</accession>
<evidence type="ECO:0000259" key="3">
    <source>
        <dbReference type="Pfam" id="PF01368"/>
    </source>
</evidence>
<evidence type="ECO:0000313" key="6">
    <source>
        <dbReference type="Proteomes" id="UP001257060"/>
    </source>
</evidence>
<dbReference type="PANTHER" id="PTHR47618:SF1">
    <property type="entry name" value="BIFUNCTIONAL OLIGORIBONUCLEASE AND PAP PHOSPHATASE NRNA"/>
    <property type="match status" value="1"/>
</dbReference>
<feature type="domain" description="DDH" evidence="3">
    <location>
        <begin position="68"/>
        <end position="201"/>
    </location>
</feature>
<dbReference type="Pfam" id="PF01368">
    <property type="entry name" value="DHH"/>
    <property type="match status" value="1"/>
</dbReference>
<proteinExistence type="predicted"/>
<dbReference type="EMBL" id="JAMQOP010000001">
    <property type="protein sequence ID" value="MDS0297956.1"/>
    <property type="molecule type" value="Genomic_DNA"/>
</dbReference>
<protein>
    <submittedName>
        <fullName evidence="5">DHH family phosphoesterase</fullName>
    </submittedName>
</protein>
<dbReference type="PANTHER" id="PTHR47618">
    <property type="entry name" value="BIFUNCTIONAL OLIGORIBONUCLEASE AND PAP PHOSPHATASE NRNA"/>
    <property type="match status" value="1"/>
</dbReference>
<reference evidence="5 6" key="1">
    <citation type="submission" date="2022-06" db="EMBL/GenBank/DDBJ databases">
        <title>Halogeometricum sp. a new haloarchaeum isolate from saline soil.</title>
        <authorList>
            <person name="Strakova D."/>
            <person name="Galisteo C."/>
            <person name="Sanchez-Porro C."/>
            <person name="Ventosa A."/>
        </authorList>
    </citation>
    <scope>NUCLEOTIDE SEQUENCE [LARGE SCALE GENOMIC DNA]</scope>
    <source>
        <strain evidence="5 6">S1BR25-6</strain>
    </source>
</reference>
<feature type="transmembrane region" description="Helical" evidence="2">
    <location>
        <begin position="28"/>
        <end position="48"/>
    </location>
</feature>
<evidence type="ECO:0000256" key="2">
    <source>
        <dbReference type="SAM" id="Phobius"/>
    </source>
</evidence>
<keyword evidence="2" id="KW-0472">Membrane</keyword>
<gene>
    <name evidence="5" type="ORF">NDI76_04310</name>
</gene>
<dbReference type="InterPro" id="IPR038763">
    <property type="entry name" value="DHH_sf"/>
</dbReference>
<dbReference type="RefSeq" id="WP_310922781.1">
    <property type="nucleotide sequence ID" value="NZ_JAMQOP010000001.1"/>
</dbReference>
<feature type="region of interest" description="Disordered" evidence="1">
    <location>
        <begin position="347"/>
        <end position="375"/>
    </location>
</feature>
<dbReference type="SUPFAM" id="SSF64182">
    <property type="entry name" value="DHH phosphoesterases"/>
    <property type="match status" value="1"/>
</dbReference>
<organism evidence="5 6">
    <name type="scientific">Halogeometricum salsisoli</name>
    <dbReference type="NCBI Taxonomy" id="2950536"/>
    <lineage>
        <taxon>Archaea</taxon>
        <taxon>Methanobacteriati</taxon>
        <taxon>Methanobacteriota</taxon>
        <taxon>Stenosarchaea group</taxon>
        <taxon>Halobacteria</taxon>
        <taxon>Halobacteriales</taxon>
        <taxon>Haloferacaceae</taxon>
        <taxon>Halogeometricum</taxon>
    </lineage>
</organism>
<name>A0ABU2GAX4_9EURY</name>
<dbReference type="Pfam" id="PF02272">
    <property type="entry name" value="DHHA1"/>
    <property type="match status" value="1"/>
</dbReference>
<keyword evidence="2" id="KW-1133">Transmembrane helix</keyword>
<evidence type="ECO:0000256" key="1">
    <source>
        <dbReference type="SAM" id="MobiDB-lite"/>
    </source>
</evidence>
<sequence length="396" mass="41714">MESRAAVGATGVAQVVGGARSVLADHPGLVVAVVVAAVALGGGLYAILHFKRPTGTRFLERLSELDEVAVLMHPNPDPDAMAAAIGVACLAEQVGVTARIQYTGQIRHQENRAFETVLDLDLEVIDHVTDLAATDVVLVDHNRPRGFAGADGLVPFAVVDHHPGEGTGERFTDVRTDYGACSSIVAEYFRDVGAKPVPPDRHASEVGSEYTVPSMVATGLLYGILTDTKRLTAGCSANDFSAAGYLYPGVDEDVLNRVANPEVSKEVLELKARAIAGRDVRGPFAVSDVGTLSNVDAIPQAADELIQLEGVTAVVVCGERDGTLFLSGRSRDDRVHMGRTLEHALDNVPGASAGGHARMGGGQIPQRDGRILTDGGDALPRRKLCERLFEAMSGDV</sequence>
<dbReference type="Proteomes" id="UP001257060">
    <property type="component" value="Unassembled WGS sequence"/>
</dbReference>
<dbReference type="InterPro" id="IPR003156">
    <property type="entry name" value="DHHA1_dom"/>
</dbReference>
<dbReference type="InterPro" id="IPR001667">
    <property type="entry name" value="DDH_dom"/>
</dbReference>
<comment type="caution">
    <text evidence="5">The sequence shown here is derived from an EMBL/GenBank/DDBJ whole genome shotgun (WGS) entry which is preliminary data.</text>
</comment>
<evidence type="ECO:0000259" key="4">
    <source>
        <dbReference type="Pfam" id="PF02272"/>
    </source>
</evidence>
<dbReference type="Gene3D" id="3.90.1640.10">
    <property type="entry name" value="inorganic pyrophosphatase (n-terminal core)"/>
    <property type="match status" value="1"/>
</dbReference>